<reference evidence="1" key="1">
    <citation type="submission" date="2019-04" db="EMBL/GenBank/DDBJ databases">
        <title>Whole genome sequencing of oral phylogroup 2 treponemes.</title>
        <authorList>
            <person name="Chan Y."/>
            <person name="Zeng H.H."/>
            <person name="Yu X.L."/>
            <person name="Leung W.K."/>
            <person name="Watt R.M."/>
        </authorList>
    </citation>
    <scope>NUCLEOTIDE SEQUENCE</scope>
    <source>
        <strain evidence="1">OMZ 835</strain>
    </source>
</reference>
<protein>
    <submittedName>
        <fullName evidence="1">Type II toxin-antitoxin system HicA family toxin</fullName>
    </submittedName>
</protein>
<dbReference type="InterPro" id="IPR038570">
    <property type="entry name" value="HicA_sf"/>
</dbReference>
<dbReference type="RefSeq" id="WP_144242290.1">
    <property type="nucleotide sequence ID" value="NZ_CP009228.1"/>
</dbReference>
<evidence type="ECO:0000313" key="2">
    <source>
        <dbReference type="Proteomes" id="UP001058682"/>
    </source>
</evidence>
<dbReference type="EMBL" id="CP038804">
    <property type="protein sequence ID" value="UTY33710.1"/>
    <property type="molecule type" value="Genomic_DNA"/>
</dbReference>
<gene>
    <name evidence="1" type="ORF">E4N74_06580</name>
</gene>
<accession>A0AAE9MUC9</accession>
<proteinExistence type="predicted"/>
<dbReference type="AlphaFoldDB" id="A0AAE9MUC9"/>
<dbReference type="SUPFAM" id="SSF54786">
    <property type="entry name" value="YcfA/nrd intein domain"/>
    <property type="match status" value="1"/>
</dbReference>
<name>A0AAE9MUC9_9SPIR</name>
<organism evidence="1 2">
    <name type="scientific">Treponema putidum</name>
    <dbReference type="NCBI Taxonomy" id="221027"/>
    <lineage>
        <taxon>Bacteria</taxon>
        <taxon>Pseudomonadati</taxon>
        <taxon>Spirochaetota</taxon>
        <taxon>Spirochaetia</taxon>
        <taxon>Spirochaetales</taxon>
        <taxon>Treponemataceae</taxon>
        <taxon>Treponema</taxon>
    </lineage>
</organism>
<sequence length="58" mass="6915">MQAIKALEKAGYFLKRHGANHDIYYNTELRCSIPLKRHSFDKNDLRYIQKEIEYGAKK</sequence>
<dbReference type="Proteomes" id="UP001058682">
    <property type="component" value="Chromosome"/>
</dbReference>
<dbReference type="Gene3D" id="3.30.920.30">
    <property type="entry name" value="Hypothetical protein"/>
    <property type="match status" value="1"/>
</dbReference>
<evidence type="ECO:0000313" key="1">
    <source>
        <dbReference type="EMBL" id="UTY33710.1"/>
    </source>
</evidence>